<name>A0A5B0RBJ6_PUCGR</name>
<organism evidence="1 2">
    <name type="scientific">Puccinia graminis f. sp. tritici</name>
    <dbReference type="NCBI Taxonomy" id="56615"/>
    <lineage>
        <taxon>Eukaryota</taxon>
        <taxon>Fungi</taxon>
        <taxon>Dikarya</taxon>
        <taxon>Basidiomycota</taxon>
        <taxon>Pucciniomycotina</taxon>
        <taxon>Pucciniomycetes</taxon>
        <taxon>Pucciniales</taxon>
        <taxon>Pucciniaceae</taxon>
        <taxon>Puccinia</taxon>
    </lineage>
</organism>
<reference evidence="1 2" key="1">
    <citation type="submission" date="2019-05" db="EMBL/GenBank/DDBJ databases">
        <title>Emergence of the Ug99 lineage of the wheat stem rust pathogen through somatic hybridization.</title>
        <authorList>
            <person name="Li F."/>
            <person name="Upadhyaya N.M."/>
            <person name="Sperschneider J."/>
            <person name="Matny O."/>
            <person name="Nguyen-Phuc H."/>
            <person name="Mago R."/>
            <person name="Raley C."/>
            <person name="Miller M.E."/>
            <person name="Silverstein K.A.T."/>
            <person name="Henningsen E."/>
            <person name="Hirsch C.D."/>
            <person name="Visser B."/>
            <person name="Pretorius Z.A."/>
            <person name="Steffenson B.J."/>
            <person name="Schwessinger B."/>
            <person name="Dodds P.N."/>
            <person name="Figueroa M."/>
        </authorList>
    </citation>
    <scope>NUCLEOTIDE SEQUENCE [LARGE SCALE GENOMIC DNA]</scope>
    <source>
        <strain evidence="1 2">Ug99</strain>
    </source>
</reference>
<dbReference type="Proteomes" id="UP000325313">
    <property type="component" value="Unassembled WGS sequence"/>
</dbReference>
<accession>A0A5B0RBJ6</accession>
<dbReference type="AlphaFoldDB" id="A0A5B0RBJ6"/>
<evidence type="ECO:0000313" key="2">
    <source>
        <dbReference type="Proteomes" id="UP000325313"/>
    </source>
</evidence>
<sequence>MRTILDLPRETLELISPPERKRLSRTSTAGHPFFHALDVNTWRSAVSGLLTLRLCSAQHDMFDSEILEYLIGLFSYTIVMLHQLKFVDYFSLYIQDIQDIGRIENLRDLHLDISATPSGEQHLQICYQSGYF</sequence>
<protein>
    <submittedName>
        <fullName evidence="1">Uncharacterized protein</fullName>
    </submittedName>
</protein>
<evidence type="ECO:0000313" key="1">
    <source>
        <dbReference type="EMBL" id="KAA1123057.1"/>
    </source>
</evidence>
<gene>
    <name evidence="1" type="ORF">PGTUg99_015946</name>
</gene>
<comment type="caution">
    <text evidence="1">The sequence shown here is derived from an EMBL/GenBank/DDBJ whole genome shotgun (WGS) entry which is preliminary data.</text>
</comment>
<proteinExistence type="predicted"/>
<dbReference type="EMBL" id="VDEP01000212">
    <property type="protein sequence ID" value="KAA1123057.1"/>
    <property type="molecule type" value="Genomic_DNA"/>
</dbReference>